<keyword evidence="3 7" id="KW-0808">Transferase</keyword>
<dbReference type="GO" id="GO:0009007">
    <property type="term" value="F:site-specific DNA-methyltransferase (adenine-specific) activity"/>
    <property type="evidence" value="ECO:0007669"/>
    <property type="project" value="UniProtKB-EC"/>
</dbReference>
<protein>
    <recommendedName>
        <fullName evidence="1">site-specific DNA-methyltransferase (adenine-specific)</fullName>
        <ecNumber evidence="1">2.1.1.72</ecNumber>
    </recommendedName>
</protein>
<dbReference type="EC" id="2.1.1.72" evidence="1"/>
<evidence type="ECO:0000313" key="7">
    <source>
        <dbReference type="EMBL" id="RHJ24713.1"/>
    </source>
</evidence>
<sequence>MNTSKLQAFATDARRQLMNAVQARLDAALVPNSDAQVDDPRAFDFLQHEIERAGGGEEGRRHVVERYAYRWFNRIIAFRYMDVHGFTGTPVVSPAGLTSMNGLPEVLAAAKRGEYDDSTVFSLRGNDKAKERIEGLLSGSIMADDPQGLAYGLLLQSECRFWNHNLPFMFESVVHESGRVDELLMPADLLAEGSVLRNAVEAMTPEDCGVDDPSGNVEIIGWLYQYYISERKNEVMDGFKKNHKAGADEIPAATQLFTPDWIVRYLVQNTVGRLWVQSHPDSQLYKNWDYYIQPSEDGSTENEDILNIQTPEELTVCDPACGSGHMLTYAFDLLYEIYEEEGYASSDIPRLILKHNLYGMEIDERAASLAAFALTMKARSCSRRFFKKQVEPNIQRIAPISFEEGDVADLNDLYQVDLDFTVWNTYAKADVYGSLIQPPQELVELAASSPESEDGIDTLFDPLLREHAEDVFTQTRYLARKYVAVVANPPYMGAKNMSGELKQFVQDHYEDGKADLFAAFIYRLFELVPKHGQLGFMTPYVWMFISSYEQMRQWIIRQEHISSLIQLEYSGFEGATVPICTFTLEKGYSSKKSAFVRLSDFVGAKQQGPRALEIIDAHNNEQSAHSDMRRYFFEVSQREFAQIPGSSIVYWLSKPMLEAFAKGQQLQTVASPRKGLDTGFNERFLRHWFEVSLNEESAFSIKPGAIWFPYNKGGEYRRWYGNKELVINWAHSGRSIKSMSVAATRKSTIRNESNQLQEGLTWSTVTSGDFSIRYSSAGALFDNGGCTLFSGKKDDLPVFASFLNSAVAMALLRALSPTLNFQPGVIGSIPIIDAIYGKADKESISNLIAVSKSDWDSFETSWDFRWFALLDPNQGAQVGDLLEEAVSHLREYWDRVSEEQRQREIRNNELVADVYGVRDDVPCDVPLERVSLKRNVAFAYPKDTPEVRNEKFAQDVVKELISYAVGCMFGRYSLDKPGLILASQGETLNDFHAQIPNPSFEPDADNVIPVTETDCFEDDIVTRFRRFLTVAFGKENLAANIAYIEQVLGKSIRKYFVNDFYNDHVKMYSNRPIYWQYSSQTSNKGTFKALVYLHRYTPKTTNVVLNYLRDYANKIADIADNLEHSDRAADQKQAAKLHKAVLECKNYEDQTLYPLATRNLEMDLDDGVLVNYLRMGKALRAIPSIERKRKEVSTWTWPVHPLGKE</sequence>
<evidence type="ECO:0000256" key="2">
    <source>
        <dbReference type="ARBA" id="ARBA00022603"/>
    </source>
</evidence>
<dbReference type="InterPro" id="IPR050953">
    <property type="entry name" value="N4_N6_ade-DNA_methylase"/>
</dbReference>
<dbReference type="Pfam" id="PF07669">
    <property type="entry name" value="Eco57I"/>
    <property type="match status" value="1"/>
</dbReference>
<reference evidence="7 8" key="1">
    <citation type="submission" date="2018-08" db="EMBL/GenBank/DDBJ databases">
        <title>A genome reference for cultivated species of the human gut microbiota.</title>
        <authorList>
            <person name="Zou Y."/>
            <person name="Xue W."/>
            <person name="Luo G."/>
        </authorList>
    </citation>
    <scope>NUCLEOTIDE SEQUENCE [LARGE SCALE GENOMIC DNA]</scope>
    <source>
        <strain evidence="7 8">AM12-10</strain>
    </source>
</reference>
<feature type="domain" description="Type II methyltransferase M.TaqI-like" evidence="6">
    <location>
        <begin position="355"/>
        <end position="569"/>
    </location>
</feature>
<evidence type="ECO:0000256" key="4">
    <source>
        <dbReference type="ARBA" id="ARBA00022691"/>
    </source>
</evidence>
<organism evidence="7 8">
    <name type="scientific">Bifidobacterium bifidum</name>
    <dbReference type="NCBI Taxonomy" id="1681"/>
    <lineage>
        <taxon>Bacteria</taxon>
        <taxon>Bacillati</taxon>
        <taxon>Actinomycetota</taxon>
        <taxon>Actinomycetes</taxon>
        <taxon>Bifidobacteriales</taxon>
        <taxon>Bifidobacteriaceae</taxon>
        <taxon>Bifidobacterium</taxon>
    </lineage>
</organism>
<gene>
    <name evidence="7" type="primary">pglX</name>
    <name evidence="7" type="ORF">DW137_01225</name>
</gene>
<keyword evidence="4" id="KW-0949">S-adenosyl-L-methionine</keyword>
<dbReference type="InterPro" id="IPR011639">
    <property type="entry name" value="MethylTrfase_TaqI-like_dom"/>
</dbReference>
<dbReference type="GO" id="GO:0032259">
    <property type="term" value="P:methylation"/>
    <property type="evidence" value="ECO:0007669"/>
    <property type="project" value="UniProtKB-KW"/>
</dbReference>
<dbReference type="InterPro" id="IPR047939">
    <property type="entry name" value="BREX_1_PglX"/>
</dbReference>
<dbReference type="GO" id="GO:0006304">
    <property type="term" value="P:DNA modification"/>
    <property type="evidence" value="ECO:0007669"/>
    <property type="project" value="InterPro"/>
</dbReference>
<comment type="catalytic activity">
    <reaction evidence="5">
        <text>a 2'-deoxyadenosine in DNA + S-adenosyl-L-methionine = an N(6)-methyl-2'-deoxyadenosine in DNA + S-adenosyl-L-homocysteine + H(+)</text>
        <dbReference type="Rhea" id="RHEA:15197"/>
        <dbReference type="Rhea" id="RHEA-COMP:12418"/>
        <dbReference type="Rhea" id="RHEA-COMP:12419"/>
        <dbReference type="ChEBI" id="CHEBI:15378"/>
        <dbReference type="ChEBI" id="CHEBI:57856"/>
        <dbReference type="ChEBI" id="CHEBI:59789"/>
        <dbReference type="ChEBI" id="CHEBI:90615"/>
        <dbReference type="ChEBI" id="CHEBI:90616"/>
        <dbReference type="EC" id="2.1.1.72"/>
    </reaction>
</comment>
<evidence type="ECO:0000313" key="8">
    <source>
        <dbReference type="Proteomes" id="UP000283727"/>
    </source>
</evidence>
<dbReference type="EMBL" id="QRLR01000001">
    <property type="protein sequence ID" value="RHJ24713.1"/>
    <property type="molecule type" value="Genomic_DNA"/>
</dbReference>
<evidence type="ECO:0000259" key="6">
    <source>
        <dbReference type="Pfam" id="PF07669"/>
    </source>
</evidence>
<dbReference type="AlphaFoldDB" id="A0A415C8G0"/>
<evidence type="ECO:0000256" key="5">
    <source>
        <dbReference type="ARBA" id="ARBA00047942"/>
    </source>
</evidence>
<proteinExistence type="predicted"/>
<name>A0A415C8G0_BIFBI</name>
<dbReference type="SUPFAM" id="SSF53335">
    <property type="entry name" value="S-adenosyl-L-methionine-dependent methyltransferases"/>
    <property type="match status" value="1"/>
</dbReference>
<dbReference type="PRINTS" id="PR00507">
    <property type="entry name" value="N12N6MTFRASE"/>
</dbReference>
<dbReference type="Gene3D" id="3.40.50.150">
    <property type="entry name" value="Vaccinia Virus protein VP39"/>
    <property type="match status" value="1"/>
</dbReference>
<dbReference type="PANTHER" id="PTHR33841">
    <property type="entry name" value="DNA METHYLTRANSFERASE YEEA-RELATED"/>
    <property type="match status" value="1"/>
</dbReference>
<dbReference type="NCBIfam" id="NF033452">
    <property type="entry name" value="BREX_1_MTaseX"/>
    <property type="match status" value="1"/>
</dbReference>
<evidence type="ECO:0000256" key="3">
    <source>
        <dbReference type="ARBA" id="ARBA00022679"/>
    </source>
</evidence>
<accession>A0A415C8G0</accession>
<comment type="caution">
    <text evidence="7">The sequence shown here is derived from an EMBL/GenBank/DDBJ whole genome shotgun (WGS) entry which is preliminary data.</text>
</comment>
<dbReference type="Proteomes" id="UP000283727">
    <property type="component" value="Unassembled WGS sequence"/>
</dbReference>
<keyword evidence="2 7" id="KW-0489">Methyltransferase</keyword>
<dbReference type="PANTHER" id="PTHR33841:SF1">
    <property type="entry name" value="DNA METHYLTRANSFERASE A"/>
    <property type="match status" value="1"/>
</dbReference>
<evidence type="ECO:0000256" key="1">
    <source>
        <dbReference type="ARBA" id="ARBA00011900"/>
    </source>
</evidence>
<dbReference type="RefSeq" id="WP_118269379.1">
    <property type="nucleotide sequence ID" value="NZ_QRLK01000002.1"/>
</dbReference>
<dbReference type="InterPro" id="IPR029063">
    <property type="entry name" value="SAM-dependent_MTases_sf"/>
</dbReference>